<dbReference type="SUPFAM" id="SSF54001">
    <property type="entry name" value="Cysteine proteinases"/>
    <property type="match status" value="1"/>
</dbReference>
<evidence type="ECO:0000259" key="2">
    <source>
        <dbReference type="Pfam" id="PF01841"/>
    </source>
</evidence>
<dbReference type="Proteomes" id="UP000184287">
    <property type="component" value="Unassembled WGS sequence"/>
</dbReference>
<dbReference type="Pfam" id="PF01841">
    <property type="entry name" value="Transglut_core"/>
    <property type="match status" value="1"/>
</dbReference>
<dbReference type="AlphaFoldDB" id="A0A1M4WBW7"/>
<dbReference type="STRING" id="288992.SAMN04488522_1011208"/>
<evidence type="ECO:0000256" key="1">
    <source>
        <dbReference type="SAM" id="SignalP"/>
    </source>
</evidence>
<proteinExistence type="predicted"/>
<dbReference type="InterPro" id="IPR038765">
    <property type="entry name" value="Papain-like_cys_pep_sf"/>
</dbReference>
<feature type="domain" description="Transglutaminase-like" evidence="2">
    <location>
        <begin position="191"/>
        <end position="294"/>
    </location>
</feature>
<name>A0A1M4WBW7_9SPHI</name>
<keyword evidence="1" id="KW-0732">Signal</keyword>
<dbReference type="NCBIfam" id="NF047558">
    <property type="entry name" value="TPR_END_plus"/>
    <property type="match status" value="1"/>
</dbReference>
<reference evidence="4" key="1">
    <citation type="submission" date="2016-11" db="EMBL/GenBank/DDBJ databases">
        <authorList>
            <person name="Varghese N."/>
            <person name="Submissions S."/>
        </authorList>
    </citation>
    <scope>NUCLEOTIDE SEQUENCE [LARGE SCALE GENOMIC DNA]</scope>
    <source>
        <strain evidence="4">DSM 16990</strain>
    </source>
</reference>
<feature type="chain" id="PRO_5012747819" evidence="1">
    <location>
        <begin position="25"/>
        <end position="414"/>
    </location>
</feature>
<evidence type="ECO:0000313" key="3">
    <source>
        <dbReference type="EMBL" id="SHE78553.1"/>
    </source>
</evidence>
<dbReference type="InterPro" id="IPR002931">
    <property type="entry name" value="Transglutaminase-like"/>
</dbReference>
<gene>
    <name evidence="3" type="ORF">SAMN04488522_1011208</name>
</gene>
<keyword evidence="4" id="KW-1185">Reference proteome</keyword>
<dbReference type="EMBL" id="FQUQ01000001">
    <property type="protein sequence ID" value="SHE78553.1"/>
    <property type="molecule type" value="Genomic_DNA"/>
</dbReference>
<feature type="signal peptide" evidence="1">
    <location>
        <begin position="1"/>
        <end position="24"/>
    </location>
</feature>
<accession>A0A1M4WBW7</accession>
<evidence type="ECO:0000313" key="4">
    <source>
        <dbReference type="Proteomes" id="UP000184287"/>
    </source>
</evidence>
<sequence length="414" mass="46895">MIKLSMKKLLLAIGICLMVTVANAQQEQTASDFEAYAATLTKNLNDLNNKKDYQGLITGLEAYEARYQQLPASVKPKYAGNMPDNYYNLACFYALVNNKDKAISNFGRAAAAGYSNYQHMATDPDLNLLRNDPKFKVFAQQIRDRGDFGYILKKAGKYQVQPEQKSSPFTYQNASDSNLIAFRKLFNLDSIAGAGTEISKFKNLLNWAHNVVKHDGSSSNPQAQNAIDLIAIAKKENRGFNCRMMATILKDAYQAMGYFSRVVTCMPKDTADSDCHVINVVWSKEKKKWLWMDPTFNAYVSNDKGELLSIEEVRSSLIAEKPLVLNEDANWNNQMKQTKANYLDHYMSKNLYWIQVSTKSEWNLETSAVEKKVSYINLYPSQYTTLKGLKVSSGNLIKYATNDPAYFWQAPDKL</sequence>
<organism evidence="3 4">
    <name type="scientific">Pedobacter caeni</name>
    <dbReference type="NCBI Taxonomy" id="288992"/>
    <lineage>
        <taxon>Bacteria</taxon>
        <taxon>Pseudomonadati</taxon>
        <taxon>Bacteroidota</taxon>
        <taxon>Sphingobacteriia</taxon>
        <taxon>Sphingobacteriales</taxon>
        <taxon>Sphingobacteriaceae</taxon>
        <taxon>Pedobacter</taxon>
    </lineage>
</organism>
<protein>
    <submittedName>
        <fullName evidence="3">Transglutaminase-like superfamily protein</fullName>
    </submittedName>
</protein>